<accession>A0A927FQL1</accession>
<dbReference type="EMBL" id="JACYFU010000001">
    <property type="protein sequence ID" value="MBD8064435.1"/>
    <property type="molecule type" value="Genomic_DNA"/>
</dbReference>
<comment type="caution">
    <text evidence="2">The sequence shown here is derived from an EMBL/GenBank/DDBJ whole genome shotgun (WGS) entry which is preliminary data.</text>
</comment>
<evidence type="ECO:0008006" key="4">
    <source>
        <dbReference type="Google" id="ProtNLM"/>
    </source>
</evidence>
<evidence type="ECO:0000256" key="1">
    <source>
        <dbReference type="SAM" id="SignalP"/>
    </source>
</evidence>
<organism evidence="2 3">
    <name type="scientific">Devosia oryzisoli</name>
    <dbReference type="NCBI Taxonomy" id="2774138"/>
    <lineage>
        <taxon>Bacteria</taxon>
        <taxon>Pseudomonadati</taxon>
        <taxon>Pseudomonadota</taxon>
        <taxon>Alphaproteobacteria</taxon>
        <taxon>Hyphomicrobiales</taxon>
        <taxon>Devosiaceae</taxon>
        <taxon>Devosia</taxon>
    </lineage>
</organism>
<protein>
    <recommendedName>
        <fullName evidence="4">Secreted protein</fullName>
    </recommendedName>
</protein>
<dbReference type="Proteomes" id="UP000654108">
    <property type="component" value="Unassembled WGS sequence"/>
</dbReference>
<feature type="chain" id="PRO_5036908283" description="Secreted protein" evidence="1">
    <location>
        <begin position="29"/>
        <end position="98"/>
    </location>
</feature>
<reference evidence="2" key="1">
    <citation type="submission" date="2020-09" db="EMBL/GenBank/DDBJ databases">
        <title>Genome seq and assembly of Devosia sp.</title>
        <authorList>
            <person name="Chhetri G."/>
        </authorList>
    </citation>
    <scope>NUCLEOTIDE SEQUENCE</scope>
    <source>
        <strain evidence="2">PTR5</strain>
    </source>
</reference>
<sequence length="98" mass="10860">MNKLQYVSKTFGGVAAIAVFLIASPVLAACPAPAAGDSAQMTAENHARLLCQQRELYEASRNIQLQLQIEETRRMLDNLILQRKLDMVTQPVVPIRIP</sequence>
<gene>
    <name evidence="2" type="ORF">IC608_02975</name>
</gene>
<proteinExistence type="predicted"/>
<evidence type="ECO:0000313" key="3">
    <source>
        <dbReference type="Proteomes" id="UP000654108"/>
    </source>
</evidence>
<dbReference type="AlphaFoldDB" id="A0A927FQL1"/>
<dbReference type="RefSeq" id="WP_191772529.1">
    <property type="nucleotide sequence ID" value="NZ_JACYFU010000001.1"/>
</dbReference>
<keyword evidence="3" id="KW-1185">Reference proteome</keyword>
<name>A0A927FQL1_9HYPH</name>
<keyword evidence="1" id="KW-0732">Signal</keyword>
<dbReference type="PROSITE" id="PS51257">
    <property type="entry name" value="PROKAR_LIPOPROTEIN"/>
    <property type="match status" value="1"/>
</dbReference>
<feature type="signal peptide" evidence="1">
    <location>
        <begin position="1"/>
        <end position="28"/>
    </location>
</feature>
<evidence type="ECO:0000313" key="2">
    <source>
        <dbReference type="EMBL" id="MBD8064435.1"/>
    </source>
</evidence>